<feature type="transmembrane region" description="Helical" evidence="7">
    <location>
        <begin position="262"/>
        <end position="292"/>
    </location>
</feature>
<evidence type="ECO:0000259" key="9">
    <source>
        <dbReference type="Pfam" id="PF12704"/>
    </source>
</evidence>
<evidence type="ECO:0000256" key="5">
    <source>
        <dbReference type="ARBA" id="ARBA00023136"/>
    </source>
</evidence>
<dbReference type="InterPro" id="IPR025857">
    <property type="entry name" value="MacB_PCD"/>
</dbReference>
<comment type="similarity">
    <text evidence="6">Belongs to the ABC-4 integral membrane protein family.</text>
</comment>
<dbReference type="AlphaFoldDB" id="A0A9E8SL69"/>
<organism evidence="10 11">
    <name type="scientific">Dyadobacter pollutisoli</name>
    <dbReference type="NCBI Taxonomy" id="2910158"/>
    <lineage>
        <taxon>Bacteria</taxon>
        <taxon>Pseudomonadati</taxon>
        <taxon>Bacteroidota</taxon>
        <taxon>Cytophagia</taxon>
        <taxon>Cytophagales</taxon>
        <taxon>Spirosomataceae</taxon>
        <taxon>Dyadobacter</taxon>
    </lineage>
</organism>
<comment type="subcellular location">
    <subcellularLocation>
        <location evidence="1">Cell membrane</location>
        <topology evidence="1">Multi-pass membrane protein</topology>
    </subcellularLocation>
</comment>
<dbReference type="InterPro" id="IPR050250">
    <property type="entry name" value="Macrolide_Exporter_MacB"/>
</dbReference>
<evidence type="ECO:0000313" key="11">
    <source>
        <dbReference type="Proteomes" id="UP001164653"/>
    </source>
</evidence>
<dbReference type="EMBL" id="CP112998">
    <property type="protein sequence ID" value="WAC12708.1"/>
    <property type="molecule type" value="Genomic_DNA"/>
</dbReference>
<evidence type="ECO:0000256" key="4">
    <source>
        <dbReference type="ARBA" id="ARBA00022989"/>
    </source>
</evidence>
<name>A0A9E8SL69_9BACT</name>
<keyword evidence="4 7" id="KW-1133">Transmembrane helix</keyword>
<dbReference type="PANTHER" id="PTHR30572">
    <property type="entry name" value="MEMBRANE COMPONENT OF TRANSPORTER-RELATED"/>
    <property type="match status" value="1"/>
</dbReference>
<dbReference type="GO" id="GO:0022857">
    <property type="term" value="F:transmembrane transporter activity"/>
    <property type="evidence" value="ECO:0007669"/>
    <property type="project" value="TreeGrafter"/>
</dbReference>
<keyword evidence="2" id="KW-1003">Cell membrane</keyword>
<feature type="domain" description="MacB-like periplasmic core" evidence="9">
    <location>
        <begin position="79"/>
        <end position="227"/>
    </location>
</feature>
<dbReference type="Pfam" id="PF02687">
    <property type="entry name" value="FtsX"/>
    <property type="match status" value="1"/>
</dbReference>
<evidence type="ECO:0000259" key="8">
    <source>
        <dbReference type="Pfam" id="PF02687"/>
    </source>
</evidence>
<evidence type="ECO:0000256" key="2">
    <source>
        <dbReference type="ARBA" id="ARBA00022475"/>
    </source>
</evidence>
<dbReference type="RefSeq" id="WP_244823408.1">
    <property type="nucleotide sequence ID" value="NZ_CP112998.1"/>
</dbReference>
<evidence type="ECO:0000256" key="6">
    <source>
        <dbReference type="ARBA" id="ARBA00038076"/>
    </source>
</evidence>
<feature type="transmembrane region" description="Helical" evidence="7">
    <location>
        <begin position="21"/>
        <end position="41"/>
    </location>
</feature>
<keyword evidence="3 7" id="KW-0812">Transmembrane</keyword>
<keyword evidence="5 7" id="KW-0472">Membrane</keyword>
<dbReference type="Pfam" id="PF12704">
    <property type="entry name" value="MacB_PCD"/>
    <property type="match status" value="1"/>
</dbReference>
<gene>
    <name evidence="10" type="ORF">ON006_01835</name>
</gene>
<protein>
    <submittedName>
        <fullName evidence="10">FtsX-like permease family protein</fullName>
    </submittedName>
</protein>
<dbReference type="KEGG" id="dpf:ON006_01835"/>
<dbReference type="InterPro" id="IPR003838">
    <property type="entry name" value="ABC3_permease_C"/>
</dbReference>
<evidence type="ECO:0000313" key="10">
    <source>
        <dbReference type="EMBL" id="WAC12708.1"/>
    </source>
</evidence>
<dbReference type="GO" id="GO:0005886">
    <property type="term" value="C:plasma membrane"/>
    <property type="evidence" value="ECO:0007669"/>
    <property type="project" value="UniProtKB-SubCell"/>
</dbReference>
<sequence>MLRHLFKLIWNKKGTHSLLIIEIWASFLVLFGVLSLIVYNVRNYLQPIGFEYEQVWNLDLASNQDTTDVGGKLQRILQRVKSYKEVQSATRTSSNTPFSANQIGNSVTYNKVEVGGDFYYTDTDFSKTLDLPLQKGRWYREGDLVAKFIPIVINKKMEDKLFLEESALNKVIKLDDKSSYKVVGVVDKFKAKGEFMNDHPALFQMLAKDDRWNSNILVKTMPGTDANFEAKLVRDIALMVPGWGIEVSYLKDSRINRHNLTLVPVIIFLIVSGFLLTNVALGLFGILNLNIARRKNEIGLRRAMGATEGKVTIQFLGEIWVIATFSLIIGLLFAIQFPLMHVFDLDSEIYITAIFASIVVIYIIVTLCAWFPSHQASRIHPALALYEE</sequence>
<proteinExistence type="inferred from homology"/>
<reference evidence="10" key="1">
    <citation type="submission" date="2022-11" db="EMBL/GenBank/DDBJ databases">
        <title>Dyadobacter pollutisoli sp. nov., isolated from plastic dumped soil.</title>
        <authorList>
            <person name="Kim J.M."/>
            <person name="Kim K.R."/>
            <person name="Lee J.K."/>
            <person name="Hao L."/>
            <person name="Jeon C.O."/>
        </authorList>
    </citation>
    <scope>NUCLEOTIDE SEQUENCE</scope>
    <source>
        <strain evidence="10">U1</strain>
    </source>
</reference>
<keyword evidence="11" id="KW-1185">Reference proteome</keyword>
<evidence type="ECO:0000256" key="7">
    <source>
        <dbReference type="SAM" id="Phobius"/>
    </source>
</evidence>
<dbReference type="PANTHER" id="PTHR30572:SF4">
    <property type="entry name" value="ABC TRANSPORTER PERMEASE YTRF"/>
    <property type="match status" value="1"/>
</dbReference>
<dbReference type="Proteomes" id="UP001164653">
    <property type="component" value="Chromosome"/>
</dbReference>
<feature type="transmembrane region" description="Helical" evidence="7">
    <location>
        <begin position="313"/>
        <end position="337"/>
    </location>
</feature>
<feature type="transmembrane region" description="Helical" evidence="7">
    <location>
        <begin position="349"/>
        <end position="371"/>
    </location>
</feature>
<evidence type="ECO:0000256" key="3">
    <source>
        <dbReference type="ARBA" id="ARBA00022692"/>
    </source>
</evidence>
<evidence type="ECO:0000256" key="1">
    <source>
        <dbReference type="ARBA" id="ARBA00004651"/>
    </source>
</evidence>
<accession>A0A9E8SL69</accession>
<feature type="domain" description="ABC3 transporter permease C-terminal" evidence="8">
    <location>
        <begin position="270"/>
        <end position="381"/>
    </location>
</feature>